<accession>A0A370IEG5</accession>
<gene>
    <name evidence="3" type="ORF">DFR76_101653</name>
</gene>
<proteinExistence type="predicted"/>
<dbReference type="SUPFAM" id="SSF52096">
    <property type="entry name" value="ClpP/crotonase"/>
    <property type="match status" value="1"/>
</dbReference>
<dbReference type="STRING" id="1210086.GCA_001613105_00507"/>
<reference evidence="3 4" key="1">
    <citation type="submission" date="2018-07" db="EMBL/GenBank/DDBJ databases">
        <title>Genomic Encyclopedia of Type Strains, Phase IV (KMG-IV): sequencing the most valuable type-strain genomes for metagenomic binning, comparative biology and taxonomic classification.</title>
        <authorList>
            <person name="Goeker M."/>
        </authorList>
    </citation>
    <scope>NUCLEOTIDE SEQUENCE [LARGE SCALE GENOMIC DNA]</scope>
    <source>
        <strain evidence="3 4">DSM 44290</strain>
    </source>
</reference>
<protein>
    <submittedName>
        <fullName evidence="3">Peptidase S41-like protein</fullName>
    </submittedName>
</protein>
<dbReference type="AlphaFoldDB" id="A0A370IEG5"/>
<dbReference type="EMBL" id="QQBC01000001">
    <property type="protein sequence ID" value="RDI69115.1"/>
    <property type="molecule type" value="Genomic_DNA"/>
</dbReference>
<keyword evidence="4" id="KW-1185">Reference proteome</keyword>
<sequence>MALSRIVFRLPALLAVAAVAIGAAAGGARARDGIEYWEVQDYGTVLAVRADGFDTYQVTDISCLPVVSDEAYVIVTASATLRVDGSPGHRTLRRLSGLPPLCDTTVQPSVFDVFWQTFHEHYPFFDAKGMDWNAIRDIWRDRANDAQARGDDAALFAALRDTVEPLGDAHVMISAGTTGHFGSGRPGTVVPGPELDAKVKTFVQHRDLRDHPLTDYARGRISYADLPDRPDYGYLRISGFGGYSDTDTFAADSAALDHALADILTTDRRARLRGLILDLRVNGGGSDSLGLRLAGWFTDRPYFAYAKKTRTTAPQPQRITPSPNGFPVPIAILTGGSTVSAGETFTQAMIERPARTVRIGEATQGVFSDVLERKLPGPGHGDWWFGLPNELFLDGGGKTFDGTGIPPQLPEPVFTDEEFARGADSAFDRAVRWLAE</sequence>
<dbReference type="InterPro" id="IPR029045">
    <property type="entry name" value="ClpP/crotonase-like_dom_sf"/>
</dbReference>
<dbReference type="InterPro" id="IPR005151">
    <property type="entry name" value="Tail-specific_protease"/>
</dbReference>
<dbReference type="Proteomes" id="UP000254869">
    <property type="component" value="Unassembled WGS sequence"/>
</dbReference>
<dbReference type="GO" id="GO:0006508">
    <property type="term" value="P:proteolysis"/>
    <property type="evidence" value="ECO:0007669"/>
    <property type="project" value="InterPro"/>
</dbReference>
<comment type="caution">
    <text evidence="3">The sequence shown here is derived from an EMBL/GenBank/DDBJ whole genome shotgun (WGS) entry which is preliminary data.</text>
</comment>
<evidence type="ECO:0000313" key="3">
    <source>
        <dbReference type="EMBL" id="RDI69115.1"/>
    </source>
</evidence>
<keyword evidence="1" id="KW-0732">Signal</keyword>
<dbReference type="Gene3D" id="3.90.226.10">
    <property type="entry name" value="2-enoyl-CoA Hydratase, Chain A, domain 1"/>
    <property type="match status" value="1"/>
</dbReference>
<dbReference type="InterPro" id="IPR028204">
    <property type="entry name" value="Tricorn_C1"/>
</dbReference>
<dbReference type="PANTHER" id="PTHR11261:SF3">
    <property type="entry name" value="RETINOL-BINDING PROTEIN 3"/>
    <property type="match status" value="1"/>
</dbReference>
<dbReference type="CDD" id="cd07563">
    <property type="entry name" value="Peptidase_S41_IRBP"/>
    <property type="match status" value="1"/>
</dbReference>
<dbReference type="Pfam" id="PF03572">
    <property type="entry name" value="Peptidase_S41"/>
    <property type="match status" value="1"/>
</dbReference>
<dbReference type="Pfam" id="PF14684">
    <property type="entry name" value="Tricorn_C1"/>
    <property type="match status" value="1"/>
</dbReference>
<dbReference type="PANTHER" id="PTHR11261">
    <property type="entry name" value="INTERPHOTORECEPTOR RETINOID-BINDING PROTEIN"/>
    <property type="match status" value="1"/>
</dbReference>
<feature type="chain" id="PRO_5016713087" evidence="1">
    <location>
        <begin position="31"/>
        <end position="436"/>
    </location>
</feature>
<feature type="domain" description="Tail specific protease" evidence="2">
    <location>
        <begin position="192"/>
        <end position="412"/>
    </location>
</feature>
<evidence type="ECO:0000256" key="1">
    <source>
        <dbReference type="SAM" id="SignalP"/>
    </source>
</evidence>
<evidence type="ECO:0000313" key="4">
    <source>
        <dbReference type="Proteomes" id="UP000254869"/>
    </source>
</evidence>
<feature type="signal peptide" evidence="1">
    <location>
        <begin position="1"/>
        <end position="30"/>
    </location>
</feature>
<dbReference type="GO" id="GO:0008236">
    <property type="term" value="F:serine-type peptidase activity"/>
    <property type="evidence" value="ECO:0007669"/>
    <property type="project" value="InterPro"/>
</dbReference>
<dbReference type="Gene3D" id="3.30.750.44">
    <property type="match status" value="1"/>
</dbReference>
<dbReference type="RefSeq" id="WP_067991111.1">
    <property type="nucleotide sequence ID" value="NZ_QQBC01000001.1"/>
</dbReference>
<name>A0A370IEG5_9NOCA</name>
<evidence type="ECO:0000259" key="2">
    <source>
        <dbReference type="SMART" id="SM00245"/>
    </source>
</evidence>
<organism evidence="3 4">
    <name type="scientific">Nocardia pseudobrasiliensis</name>
    <dbReference type="NCBI Taxonomy" id="45979"/>
    <lineage>
        <taxon>Bacteria</taxon>
        <taxon>Bacillati</taxon>
        <taxon>Actinomycetota</taxon>
        <taxon>Actinomycetes</taxon>
        <taxon>Mycobacteriales</taxon>
        <taxon>Nocardiaceae</taxon>
        <taxon>Nocardia</taxon>
    </lineage>
</organism>
<dbReference type="SMART" id="SM00245">
    <property type="entry name" value="TSPc"/>
    <property type="match status" value="1"/>
</dbReference>